<evidence type="ECO:0000313" key="2">
    <source>
        <dbReference type="EMBL" id="MET3695111.1"/>
    </source>
</evidence>
<gene>
    <name evidence="2" type="ORF">ABID43_004676</name>
</gene>
<dbReference type="Gene3D" id="3.40.960.10">
    <property type="entry name" value="VSR Endonuclease"/>
    <property type="match status" value="1"/>
</dbReference>
<dbReference type="Pfam" id="PF04480">
    <property type="entry name" value="DUF559"/>
    <property type="match status" value="1"/>
</dbReference>
<dbReference type="CDD" id="cd01038">
    <property type="entry name" value="Endonuclease_DUF559"/>
    <property type="match status" value="1"/>
</dbReference>
<sequence length="106" mass="11974">MWRHLRHRLPLQGSHFRRQVALGPYVADFCCLSARLIVEVDGGQHTLDHSIVYDEARTISLERQGFRVLRVTNTDVMHRIDDVLETIRAALAIIPSPTHGPAEPGV</sequence>
<dbReference type="EMBL" id="JBEPMM010000022">
    <property type="protein sequence ID" value="MET3695111.1"/>
    <property type="molecule type" value="Genomic_DNA"/>
</dbReference>
<keyword evidence="2" id="KW-0540">Nuclease</keyword>
<dbReference type="PANTHER" id="PTHR38590">
    <property type="entry name" value="BLL0828 PROTEIN"/>
    <property type="match status" value="1"/>
</dbReference>
<accession>A0ABV2LB95</accession>
<dbReference type="InterPro" id="IPR007569">
    <property type="entry name" value="DUF559"/>
</dbReference>
<organism evidence="2 3">
    <name type="scientific">Methylobacterium goesingense</name>
    <dbReference type="NCBI Taxonomy" id="243690"/>
    <lineage>
        <taxon>Bacteria</taxon>
        <taxon>Pseudomonadati</taxon>
        <taxon>Pseudomonadota</taxon>
        <taxon>Alphaproteobacteria</taxon>
        <taxon>Hyphomicrobiales</taxon>
        <taxon>Methylobacteriaceae</taxon>
        <taxon>Methylobacterium</taxon>
    </lineage>
</organism>
<dbReference type="InterPro" id="IPR011335">
    <property type="entry name" value="Restrct_endonuc-II-like"/>
</dbReference>
<dbReference type="GO" id="GO:0004519">
    <property type="term" value="F:endonuclease activity"/>
    <property type="evidence" value="ECO:0007669"/>
    <property type="project" value="UniProtKB-KW"/>
</dbReference>
<dbReference type="PANTHER" id="PTHR38590:SF1">
    <property type="entry name" value="BLL0828 PROTEIN"/>
    <property type="match status" value="1"/>
</dbReference>
<evidence type="ECO:0000313" key="3">
    <source>
        <dbReference type="Proteomes" id="UP001549145"/>
    </source>
</evidence>
<keyword evidence="2" id="KW-0378">Hydrolase</keyword>
<dbReference type="InterPro" id="IPR047216">
    <property type="entry name" value="Endonuclease_DUF559_bact"/>
</dbReference>
<dbReference type="SUPFAM" id="SSF52980">
    <property type="entry name" value="Restriction endonuclease-like"/>
    <property type="match status" value="1"/>
</dbReference>
<comment type="caution">
    <text evidence="2">The sequence shown here is derived from an EMBL/GenBank/DDBJ whole genome shotgun (WGS) entry which is preliminary data.</text>
</comment>
<name>A0ABV2LB95_9HYPH</name>
<evidence type="ECO:0000259" key="1">
    <source>
        <dbReference type="Pfam" id="PF04480"/>
    </source>
</evidence>
<keyword evidence="3" id="KW-1185">Reference proteome</keyword>
<keyword evidence="2" id="KW-0255">Endonuclease</keyword>
<feature type="domain" description="DUF559" evidence="1">
    <location>
        <begin position="1"/>
        <end position="91"/>
    </location>
</feature>
<proteinExistence type="predicted"/>
<dbReference type="Proteomes" id="UP001549145">
    <property type="component" value="Unassembled WGS sequence"/>
</dbReference>
<protein>
    <submittedName>
        <fullName evidence="2">Very-short-patch-repair endonuclease</fullName>
    </submittedName>
</protein>
<reference evidence="2 3" key="1">
    <citation type="submission" date="2024-06" db="EMBL/GenBank/DDBJ databases">
        <title>Genomic Encyclopedia of Type Strains, Phase IV (KMG-IV): sequencing the most valuable type-strain genomes for metagenomic binning, comparative biology and taxonomic classification.</title>
        <authorList>
            <person name="Goeker M."/>
        </authorList>
    </citation>
    <scope>NUCLEOTIDE SEQUENCE [LARGE SCALE GENOMIC DNA]</scope>
    <source>
        <strain evidence="2 3">DSM 21331</strain>
    </source>
</reference>